<dbReference type="Pfam" id="PF11716">
    <property type="entry name" value="MDMPI_N"/>
    <property type="match status" value="1"/>
</dbReference>
<keyword evidence="3" id="KW-0670">Pyruvate</keyword>
<dbReference type="SUPFAM" id="SSF109854">
    <property type="entry name" value="DinB/YfiT-like putative metalloenzymes"/>
    <property type="match status" value="1"/>
</dbReference>
<evidence type="ECO:0000313" key="3">
    <source>
        <dbReference type="EMBL" id="NLS08882.1"/>
    </source>
</evidence>
<proteinExistence type="predicted"/>
<dbReference type="InterPro" id="IPR010872">
    <property type="entry name" value="MDMPI_C-term_domain"/>
</dbReference>
<dbReference type="InterPro" id="IPR034660">
    <property type="entry name" value="DinB/YfiT-like"/>
</dbReference>
<feature type="domain" description="Mycothiol-dependent maleylpyruvate isomerase metal-binding" evidence="2">
    <location>
        <begin position="14"/>
        <end position="133"/>
    </location>
</feature>
<keyword evidence="3" id="KW-0413">Isomerase</keyword>
<sequence>MISPTGRPWLDELASATEQFRAVIASAENHDALSTPVAACPGWDLQELAIHVGRTHLWATQILAGADPRDRPQDNPKGPLAPWYAGIAENLRHALAEAGPHAPCWTLVKEQRTALFWQRRQVHETLVHLWDARSALSQQTEFDKALAFDGIAEIRDVMYPRMLRAGRVDPLPVSLAISATDLEAELVVIGEAPEEAVLEGPAAELLLLLWHRLPWDDTYGDQRAADLVAQALVP</sequence>
<dbReference type="InterPro" id="IPR017517">
    <property type="entry name" value="Maleyloyr_isom"/>
</dbReference>
<protein>
    <submittedName>
        <fullName evidence="3">Maleylpyruvate isomerase family mycothiol-dependent enzyme</fullName>
    </submittedName>
</protein>
<evidence type="ECO:0000259" key="1">
    <source>
        <dbReference type="Pfam" id="PF07398"/>
    </source>
</evidence>
<dbReference type="InterPro" id="IPR024344">
    <property type="entry name" value="MDMPI_metal-binding"/>
</dbReference>
<evidence type="ECO:0000259" key="2">
    <source>
        <dbReference type="Pfam" id="PF11716"/>
    </source>
</evidence>
<feature type="domain" description="MDMPI C-terminal" evidence="1">
    <location>
        <begin position="146"/>
        <end position="225"/>
    </location>
</feature>
<evidence type="ECO:0000313" key="4">
    <source>
        <dbReference type="Proteomes" id="UP000523139"/>
    </source>
</evidence>
<accession>A0A7X8TIC6</accession>
<dbReference type="Pfam" id="PF07398">
    <property type="entry name" value="MDMPI_C"/>
    <property type="match status" value="1"/>
</dbReference>
<gene>
    <name evidence="3" type="ORF">HGQ17_02465</name>
</gene>
<organism evidence="3 4">
    <name type="scientific">Nesterenkonia sedimenti</name>
    <dbReference type="NCBI Taxonomy" id="1463632"/>
    <lineage>
        <taxon>Bacteria</taxon>
        <taxon>Bacillati</taxon>
        <taxon>Actinomycetota</taxon>
        <taxon>Actinomycetes</taxon>
        <taxon>Micrococcales</taxon>
        <taxon>Micrococcaceae</taxon>
        <taxon>Nesterenkonia</taxon>
    </lineage>
</organism>
<dbReference type="EMBL" id="JABAHY010000001">
    <property type="protein sequence ID" value="NLS08882.1"/>
    <property type="molecule type" value="Genomic_DNA"/>
</dbReference>
<dbReference type="Proteomes" id="UP000523139">
    <property type="component" value="Unassembled WGS sequence"/>
</dbReference>
<comment type="caution">
    <text evidence="3">The sequence shown here is derived from an EMBL/GenBank/DDBJ whole genome shotgun (WGS) entry which is preliminary data.</text>
</comment>
<dbReference type="RefSeq" id="WP_168886355.1">
    <property type="nucleotide sequence ID" value="NZ_JABAHY010000001.1"/>
</dbReference>
<dbReference type="PANTHER" id="PTHR40758:SF1">
    <property type="entry name" value="CONSERVED PROTEIN"/>
    <property type="match status" value="1"/>
</dbReference>
<dbReference type="GO" id="GO:0046872">
    <property type="term" value="F:metal ion binding"/>
    <property type="evidence" value="ECO:0007669"/>
    <property type="project" value="InterPro"/>
</dbReference>
<dbReference type="GO" id="GO:0005886">
    <property type="term" value="C:plasma membrane"/>
    <property type="evidence" value="ECO:0007669"/>
    <property type="project" value="TreeGrafter"/>
</dbReference>
<dbReference type="AlphaFoldDB" id="A0A7X8TIC6"/>
<reference evidence="3 4" key="1">
    <citation type="submission" date="2020-04" db="EMBL/GenBank/DDBJ databases">
        <title>Nesterenkonia sp. nov., isolated from marine sediment.</title>
        <authorList>
            <person name="Zhang G."/>
        </authorList>
    </citation>
    <scope>NUCLEOTIDE SEQUENCE [LARGE SCALE GENOMIC DNA]</scope>
    <source>
        <strain evidence="3 4">MY13</strain>
    </source>
</reference>
<keyword evidence="4" id="KW-1185">Reference proteome</keyword>
<dbReference type="PANTHER" id="PTHR40758">
    <property type="entry name" value="CONSERVED PROTEIN"/>
    <property type="match status" value="1"/>
</dbReference>
<dbReference type="NCBIfam" id="TIGR03083">
    <property type="entry name" value="maleylpyruvate isomerase family mycothiol-dependent enzyme"/>
    <property type="match status" value="1"/>
</dbReference>
<name>A0A7X8TIC6_9MICC</name>
<dbReference type="GO" id="GO:0016853">
    <property type="term" value="F:isomerase activity"/>
    <property type="evidence" value="ECO:0007669"/>
    <property type="project" value="UniProtKB-KW"/>
</dbReference>